<dbReference type="GO" id="GO:0019464">
    <property type="term" value="P:glycine decarboxylation via glycine cleavage system"/>
    <property type="evidence" value="ECO:0007669"/>
    <property type="project" value="InterPro"/>
</dbReference>
<proteinExistence type="inferred from homology"/>
<dbReference type="InterPro" id="IPR011053">
    <property type="entry name" value="Single_hybrid_motif"/>
</dbReference>
<dbReference type="AlphaFoldDB" id="A0AAD5XF21"/>
<dbReference type="InterPro" id="IPR002930">
    <property type="entry name" value="GCV_H"/>
</dbReference>
<sequence length="602" mass="62523">MHQTVVGLHSNGATAACLCVVGGLEGGTGVAVGSRDGTVTLTIGAESRTVSHSPPAAFGPSSPLPSSSSLNSSASPILSAVSSPTAAEPNNINANANTNTNAHATSAQRPGSAQRRIPMAVSALGFSAPLSLLASGGEDGTLVVWTASAAPLTLLRLYATQAHQLAVSCVVWDAASGLVYTASFDKLVCVWDARAGRRVAALQGHTRPVLALALSLAALASAGMDGFVRIWDTTSRVCLHVLQTSPTAAIPLNTLPMTTAATTTISTSSASSNASSISDVLALSAGLNALYVGSRDGSLQVWNLAARKCVSVLTLNQSTIKESSEAAEIPYTHPEPAETSTSSSIVDTIQRRASNLPGLTDILPSSISKTLFGDPASSSSVTAKRKPSAVRTICIGSPNSPGQVFCAGDDGIIYEWDVKKGAVIREIDCSADGIGIGVLWIQFVPDQEAERLFVVTLDGCVRAFDLAKRFTKDHEWISVADGVGTFGITDYAQKALGDVVFIELPEIGKVFAKKENISAVESVKAASDIYAPVSGEVIAVNTDLADEPSLINSSPETDAFLYLTFVICCLLKAWIAKIKLSNPAEFEALLDEAAYAKLTTEE</sequence>
<name>A0AAD5XF21_9FUNG</name>
<feature type="compositionally biased region" description="Low complexity" evidence="7">
    <location>
        <begin position="51"/>
        <end position="107"/>
    </location>
</feature>
<evidence type="ECO:0000256" key="3">
    <source>
        <dbReference type="ARBA" id="ARBA00022737"/>
    </source>
</evidence>
<dbReference type="HAMAP" id="MF_00272">
    <property type="entry name" value="GcvH"/>
    <property type="match status" value="1"/>
</dbReference>
<feature type="repeat" description="WD" evidence="6">
    <location>
        <begin position="202"/>
        <end position="241"/>
    </location>
</feature>
<reference evidence="9" key="1">
    <citation type="submission" date="2020-05" db="EMBL/GenBank/DDBJ databases">
        <title>Phylogenomic resolution of chytrid fungi.</title>
        <authorList>
            <person name="Stajich J.E."/>
            <person name="Amses K."/>
            <person name="Simmons R."/>
            <person name="Seto K."/>
            <person name="Myers J."/>
            <person name="Bonds A."/>
            <person name="Quandt C.A."/>
            <person name="Barry K."/>
            <person name="Liu P."/>
            <person name="Grigoriev I."/>
            <person name="Longcore J.E."/>
            <person name="James T.Y."/>
        </authorList>
    </citation>
    <scope>NUCLEOTIDE SEQUENCE</scope>
    <source>
        <strain evidence="9">JEL0513</strain>
    </source>
</reference>
<dbReference type="NCBIfam" id="NF002270">
    <property type="entry name" value="PRK01202.1"/>
    <property type="match status" value="1"/>
</dbReference>
<dbReference type="EMBL" id="JADGJH010001696">
    <property type="protein sequence ID" value="KAJ3110759.1"/>
    <property type="molecule type" value="Genomic_DNA"/>
</dbReference>
<feature type="region of interest" description="Disordered" evidence="7">
    <location>
        <begin position="46"/>
        <end position="112"/>
    </location>
</feature>
<dbReference type="GO" id="GO:0009249">
    <property type="term" value="P:protein lipoylation"/>
    <property type="evidence" value="ECO:0007669"/>
    <property type="project" value="TreeGrafter"/>
</dbReference>
<dbReference type="PROSITE" id="PS50968">
    <property type="entry name" value="BIOTINYL_LIPOYL"/>
    <property type="match status" value="1"/>
</dbReference>
<dbReference type="Proteomes" id="UP001211907">
    <property type="component" value="Unassembled WGS sequence"/>
</dbReference>
<dbReference type="PROSITE" id="PS00189">
    <property type="entry name" value="LIPOYL"/>
    <property type="match status" value="1"/>
</dbReference>
<dbReference type="Gene3D" id="2.40.50.100">
    <property type="match status" value="1"/>
</dbReference>
<dbReference type="InterPro" id="IPR015943">
    <property type="entry name" value="WD40/YVTN_repeat-like_dom_sf"/>
</dbReference>
<feature type="region of interest" description="Disordered" evidence="7">
    <location>
        <begin position="324"/>
        <end position="344"/>
    </location>
</feature>
<gene>
    <name evidence="9" type="ORF">HK100_002919</name>
</gene>
<dbReference type="GO" id="GO:0005960">
    <property type="term" value="C:glycine cleavage complex"/>
    <property type="evidence" value="ECO:0007669"/>
    <property type="project" value="InterPro"/>
</dbReference>
<keyword evidence="4" id="KW-0450">Lipoyl</keyword>
<evidence type="ECO:0000256" key="5">
    <source>
        <dbReference type="ARBA" id="ARBA00022946"/>
    </source>
</evidence>
<dbReference type="SUPFAM" id="SSF51230">
    <property type="entry name" value="Single hybrid motif"/>
    <property type="match status" value="1"/>
</dbReference>
<dbReference type="SMART" id="SM00320">
    <property type="entry name" value="WD40"/>
    <property type="match status" value="6"/>
</dbReference>
<evidence type="ECO:0000313" key="9">
    <source>
        <dbReference type="EMBL" id="KAJ3110759.1"/>
    </source>
</evidence>
<evidence type="ECO:0000313" key="10">
    <source>
        <dbReference type="Proteomes" id="UP001211907"/>
    </source>
</evidence>
<feature type="domain" description="Lipoyl-binding" evidence="8">
    <location>
        <begin position="483"/>
        <end position="579"/>
    </location>
</feature>
<keyword evidence="2 6" id="KW-0853">WD repeat</keyword>
<keyword evidence="5" id="KW-0809">Transit peptide</keyword>
<evidence type="ECO:0000256" key="1">
    <source>
        <dbReference type="ARBA" id="ARBA00009249"/>
    </source>
</evidence>
<feature type="repeat" description="WD" evidence="6">
    <location>
        <begin position="160"/>
        <end position="201"/>
    </location>
</feature>
<dbReference type="SUPFAM" id="SSF50978">
    <property type="entry name" value="WD40 repeat-like"/>
    <property type="match status" value="1"/>
</dbReference>
<dbReference type="CDD" id="cd06848">
    <property type="entry name" value="GCS_H"/>
    <property type="match status" value="1"/>
</dbReference>
<keyword evidence="3" id="KW-0677">Repeat</keyword>
<keyword evidence="10" id="KW-1185">Reference proteome</keyword>
<dbReference type="GO" id="GO:0005739">
    <property type="term" value="C:mitochondrion"/>
    <property type="evidence" value="ECO:0007669"/>
    <property type="project" value="TreeGrafter"/>
</dbReference>
<dbReference type="InterPro" id="IPR020472">
    <property type="entry name" value="WD40_PAC1"/>
</dbReference>
<dbReference type="InterPro" id="IPR036322">
    <property type="entry name" value="WD40_repeat_dom_sf"/>
</dbReference>
<dbReference type="InterPro" id="IPR033753">
    <property type="entry name" value="GCV_H/Fam206"/>
</dbReference>
<dbReference type="Gene3D" id="2.130.10.10">
    <property type="entry name" value="YVTN repeat-like/Quinoprotein amine dehydrogenase"/>
    <property type="match status" value="1"/>
</dbReference>
<dbReference type="Pfam" id="PF01597">
    <property type="entry name" value="GCV_H"/>
    <property type="match status" value="1"/>
</dbReference>
<dbReference type="InterPro" id="IPR000089">
    <property type="entry name" value="Biotin_lipoyl"/>
</dbReference>
<evidence type="ECO:0000256" key="7">
    <source>
        <dbReference type="SAM" id="MobiDB-lite"/>
    </source>
</evidence>
<evidence type="ECO:0000256" key="2">
    <source>
        <dbReference type="ARBA" id="ARBA00022574"/>
    </source>
</evidence>
<dbReference type="PROSITE" id="PS50082">
    <property type="entry name" value="WD_REPEATS_2"/>
    <property type="match status" value="3"/>
</dbReference>
<evidence type="ECO:0000256" key="4">
    <source>
        <dbReference type="ARBA" id="ARBA00022823"/>
    </source>
</evidence>
<dbReference type="PRINTS" id="PR00320">
    <property type="entry name" value="GPROTEINBRPT"/>
</dbReference>
<evidence type="ECO:0000256" key="6">
    <source>
        <dbReference type="PROSITE-ProRule" id="PRU00221"/>
    </source>
</evidence>
<dbReference type="PANTHER" id="PTHR11715">
    <property type="entry name" value="GLYCINE CLEAVAGE SYSTEM H PROTEIN"/>
    <property type="match status" value="1"/>
</dbReference>
<dbReference type="InterPro" id="IPR003016">
    <property type="entry name" value="2-oxoA_DH_lipoyl-BS"/>
</dbReference>
<dbReference type="PROSITE" id="PS00678">
    <property type="entry name" value="WD_REPEATS_1"/>
    <property type="match status" value="2"/>
</dbReference>
<accession>A0AAD5XF21</accession>
<evidence type="ECO:0000259" key="8">
    <source>
        <dbReference type="PROSITE" id="PS50968"/>
    </source>
</evidence>
<protein>
    <recommendedName>
        <fullName evidence="8">Lipoyl-binding domain-containing protein</fullName>
    </recommendedName>
</protein>
<dbReference type="PROSITE" id="PS50294">
    <property type="entry name" value="WD_REPEATS_REGION"/>
    <property type="match status" value="2"/>
</dbReference>
<dbReference type="InterPro" id="IPR001680">
    <property type="entry name" value="WD40_rpt"/>
</dbReference>
<organism evidence="9 10">
    <name type="scientific">Physocladia obscura</name>
    <dbReference type="NCBI Taxonomy" id="109957"/>
    <lineage>
        <taxon>Eukaryota</taxon>
        <taxon>Fungi</taxon>
        <taxon>Fungi incertae sedis</taxon>
        <taxon>Chytridiomycota</taxon>
        <taxon>Chytridiomycota incertae sedis</taxon>
        <taxon>Chytridiomycetes</taxon>
        <taxon>Chytridiales</taxon>
        <taxon>Chytriomycetaceae</taxon>
        <taxon>Physocladia</taxon>
    </lineage>
</organism>
<comment type="caution">
    <text evidence="9">The sequence shown here is derived from an EMBL/GenBank/DDBJ whole genome shotgun (WGS) entry which is preliminary data.</text>
</comment>
<comment type="similarity">
    <text evidence="1">Belongs to the GcvH family.</text>
</comment>
<dbReference type="InterPro" id="IPR019775">
    <property type="entry name" value="WD40_repeat_CS"/>
</dbReference>
<feature type="repeat" description="WD" evidence="6">
    <location>
        <begin position="121"/>
        <end position="145"/>
    </location>
</feature>
<dbReference type="Pfam" id="PF00400">
    <property type="entry name" value="WD40"/>
    <property type="match status" value="3"/>
</dbReference>
<dbReference type="PANTHER" id="PTHR11715:SF3">
    <property type="entry name" value="GLYCINE CLEAVAGE SYSTEM H PROTEIN-RELATED"/>
    <property type="match status" value="1"/>
</dbReference>